<accession>A0A1G2UZA8</accession>
<sequence length="337" mass="39022">MPENTNNDQVFELQDKLRGHQIFGQLRGQSGSLLGSIDQALNNSTTPTEFCTKWDDLSAQLRVIGNLMATLKRDGKTQALEVLRESLVDPLYIFPGETVPLEKTVPVTLVMFDPKRTLAMVRWILECHWMNLDAYLGHEEFFSERQKIQTSELFQLFPSLEKASRMRHQCGNYEGWELGYAYQVDVLRKFVVPEGFDAMAIGFGQYNDHFEISPPFPFSKTKRVEEGGEEIECLAHFLFLVQANQKDVLSHFTREEQENIATWQFRTHPESLTEYMTVGMHLDVEHERWQSQKRTYASLGVSNEFGAIINPPVGYPAFRQSQQYGEMFRVEFRMARL</sequence>
<comment type="caution">
    <text evidence="1">The sequence shown here is derived from an EMBL/GenBank/DDBJ whole genome shotgun (WGS) entry which is preliminary data.</text>
</comment>
<dbReference type="EMBL" id="MHWW01000016">
    <property type="protein sequence ID" value="OHB14702.1"/>
    <property type="molecule type" value="Genomic_DNA"/>
</dbReference>
<organism evidence="1 2">
    <name type="scientific">Candidatus Zambryskibacteria bacterium RIFOXYC1_FULL_39_10</name>
    <dbReference type="NCBI Taxonomy" id="1802779"/>
    <lineage>
        <taxon>Bacteria</taxon>
        <taxon>Candidatus Zambryskiibacteriota</taxon>
    </lineage>
</organism>
<reference evidence="1 2" key="1">
    <citation type="journal article" date="2016" name="Nat. Commun.">
        <title>Thousands of microbial genomes shed light on interconnected biogeochemical processes in an aquifer system.</title>
        <authorList>
            <person name="Anantharaman K."/>
            <person name="Brown C.T."/>
            <person name="Hug L.A."/>
            <person name="Sharon I."/>
            <person name="Castelle C.J."/>
            <person name="Probst A.J."/>
            <person name="Thomas B.C."/>
            <person name="Singh A."/>
            <person name="Wilkins M.J."/>
            <person name="Karaoz U."/>
            <person name="Brodie E.L."/>
            <person name="Williams K.H."/>
            <person name="Hubbard S.S."/>
            <person name="Banfield J.F."/>
        </authorList>
    </citation>
    <scope>NUCLEOTIDE SEQUENCE [LARGE SCALE GENOMIC DNA]</scope>
</reference>
<evidence type="ECO:0000313" key="2">
    <source>
        <dbReference type="Proteomes" id="UP000177697"/>
    </source>
</evidence>
<dbReference type="AlphaFoldDB" id="A0A1G2UZA8"/>
<protein>
    <submittedName>
        <fullName evidence="1">Uncharacterized protein</fullName>
    </submittedName>
</protein>
<proteinExistence type="predicted"/>
<evidence type="ECO:0000313" key="1">
    <source>
        <dbReference type="EMBL" id="OHB14702.1"/>
    </source>
</evidence>
<dbReference type="Proteomes" id="UP000177697">
    <property type="component" value="Unassembled WGS sequence"/>
</dbReference>
<gene>
    <name evidence="1" type="ORF">A2431_00105</name>
</gene>
<name>A0A1G2UZA8_9BACT</name>